<dbReference type="RefSeq" id="WP_274086312.1">
    <property type="nucleotide sequence ID" value="NZ_JAYEET010000052.1"/>
</dbReference>
<gene>
    <name evidence="2" type="ORF">SOP97_17535</name>
</gene>
<comment type="caution">
    <text evidence="2">The sequence shown here is derived from an EMBL/GenBank/DDBJ whole genome shotgun (WGS) entry which is preliminary data.</text>
</comment>
<evidence type="ECO:0000259" key="1">
    <source>
        <dbReference type="Pfam" id="PF01966"/>
    </source>
</evidence>
<dbReference type="Pfam" id="PF01966">
    <property type="entry name" value="HD"/>
    <property type="match status" value="1"/>
</dbReference>
<dbReference type="SUPFAM" id="SSF109604">
    <property type="entry name" value="HD-domain/PDEase-like"/>
    <property type="match status" value="1"/>
</dbReference>
<organism evidence="2 3">
    <name type="scientific">Pseudomonas spirodelae</name>
    <dbReference type="NCBI Taxonomy" id="3101751"/>
    <lineage>
        <taxon>Bacteria</taxon>
        <taxon>Pseudomonadati</taxon>
        <taxon>Pseudomonadota</taxon>
        <taxon>Gammaproteobacteria</taxon>
        <taxon>Pseudomonadales</taxon>
        <taxon>Pseudomonadaceae</taxon>
        <taxon>Pseudomonas</taxon>
    </lineage>
</organism>
<name>A0ABU5PDC1_9PSED</name>
<dbReference type="EMBL" id="JAYEET010000052">
    <property type="protein sequence ID" value="MEA1607604.1"/>
    <property type="molecule type" value="Genomic_DNA"/>
</dbReference>
<evidence type="ECO:0000313" key="3">
    <source>
        <dbReference type="Proteomes" id="UP001292571"/>
    </source>
</evidence>
<dbReference type="InterPro" id="IPR052567">
    <property type="entry name" value="OP_Dioxygenase"/>
</dbReference>
<sequence>MNAHAQFTHMQDGTAEDWQIIAQDFLAHAAKLPERIMAHLKLLDGDFGGFPIDRLSHSLQTATLAYRDGRDEEYVVCALLHDIGDTLGSYNHPDIAAAMLKPFVSAENHWMVEKHGVFQGYYFFHHLGMDRHLREQFKDHPQYQATIDFCAKYDAAAFDPDGEVLPLEFFAPMLCRIFAQPKQSLYMAVAQ</sequence>
<dbReference type="Proteomes" id="UP001292571">
    <property type="component" value="Unassembled WGS sequence"/>
</dbReference>
<dbReference type="PANTHER" id="PTHR40202:SF1">
    <property type="entry name" value="HD DOMAIN-CONTAINING PROTEIN"/>
    <property type="match status" value="1"/>
</dbReference>
<proteinExistence type="predicted"/>
<evidence type="ECO:0000313" key="2">
    <source>
        <dbReference type="EMBL" id="MEA1607604.1"/>
    </source>
</evidence>
<protein>
    <submittedName>
        <fullName evidence="2">HD domain-containing protein</fullName>
    </submittedName>
</protein>
<feature type="domain" description="HD" evidence="1">
    <location>
        <begin position="54"/>
        <end position="107"/>
    </location>
</feature>
<dbReference type="Gene3D" id="1.10.3210.10">
    <property type="entry name" value="Hypothetical protein af1432"/>
    <property type="match status" value="1"/>
</dbReference>
<reference evidence="2 3" key="1">
    <citation type="submission" date="2023-12" db="EMBL/GenBank/DDBJ databases">
        <title>Pseudomonas sp. T5W1.</title>
        <authorList>
            <person name="Maltman C."/>
        </authorList>
    </citation>
    <scope>NUCLEOTIDE SEQUENCE [LARGE SCALE GENOMIC DNA]</scope>
    <source>
        <strain evidence="2 3">T5W1</strain>
    </source>
</reference>
<keyword evidence="3" id="KW-1185">Reference proteome</keyword>
<dbReference type="InterPro" id="IPR006674">
    <property type="entry name" value="HD_domain"/>
</dbReference>
<accession>A0ABU5PDC1</accession>
<dbReference type="PANTHER" id="PTHR40202">
    <property type="match status" value="1"/>
</dbReference>